<name>A0A286UPN3_9AGAM</name>
<evidence type="ECO:0000313" key="3">
    <source>
        <dbReference type="EMBL" id="PAV21474.1"/>
    </source>
</evidence>
<feature type="region of interest" description="Disordered" evidence="1">
    <location>
        <begin position="1"/>
        <end position="225"/>
    </location>
</feature>
<feature type="compositionally biased region" description="Pro residues" evidence="1">
    <location>
        <begin position="118"/>
        <end position="158"/>
    </location>
</feature>
<keyword evidence="2" id="KW-0812">Transmembrane</keyword>
<dbReference type="OrthoDB" id="3245306at2759"/>
<feature type="compositionally biased region" description="Low complexity" evidence="1">
    <location>
        <begin position="72"/>
        <end position="81"/>
    </location>
</feature>
<feature type="compositionally biased region" description="Basic and acidic residues" evidence="1">
    <location>
        <begin position="420"/>
        <end position="431"/>
    </location>
</feature>
<feature type="compositionally biased region" description="Low complexity" evidence="1">
    <location>
        <begin position="159"/>
        <end position="169"/>
    </location>
</feature>
<comment type="caution">
    <text evidence="3">The sequence shown here is derived from an EMBL/GenBank/DDBJ whole genome shotgun (WGS) entry which is preliminary data.</text>
</comment>
<keyword evidence="2" id="KW-0472">Membrane</keyword>
<feature type="transmembrane region" description="Helical" evidence="2">
    <location>
        <begin position="915"/>
        <end position="940"/>
    </location>
</feature>
<feature type="compositionally biased region" description="Polar residues" evidence="1">
    <location>
        <begin position="552"/>
        <end position="561"/>
    </location>
</feature>
<feature type="region of interest" description="Disordered" evidence="1">
    <location>
        <begin position="526"/>
        <end position="561"/>
    </location>
</feature>
<feature type="transmembrane region" description="Helical" evidence="2">
    <location>
        <begin position="833"/>
        <end position="857"/>
    </location>
</feature>
<organism evidence="3 4">
    <name type="scientific">Pyrrhoderma noxium</name>
    <dbReference type="NCBI Taxonomy" id="2282107"/>
    <lineage>
        <taxon>Eukaryota</taxon>
        <taxon>Fungi</taxon>
        <taxon>Dikarya</taxon>
        <taxon>Basidiomycota</taxon>
        <taxon>Agaricomycotina</taxon>
        <taxon>Agaricomycetes</taxon>
        <taxon>Hymenochaetales</taxon>
        <taxon>Hymenochaetaceae</taxon>
        <taxon>Pyrrhoderma</taxon>
    </lineage>
</organism>
<feature type="compositionally biased region" description="Polar residues" evidence="1">
    <location>
        <begin position="387"/>
        <end position="397"/>
    </location>
</feature>
<evidence type="ECO:0000256" key="2">
    <source>
        <dbReference type="SAM" id="Phobius"/>
    </source>
</evidence>
<gene>
    <name evidence="3" type="ORF">PNOK_0410100</name>
</gene>
<feature type="compositionally biased region" description="Low complexity" evidence="1">
    <location>
        <begin position="28"/>
        <end position="38"/>
    </location>
</feature>
<protein>
    <submittedName>
        <fullName evidence="3">Uncharacterized protein</fullName>
    </submittedName>
</protein>
<feature type="transmembrane region" description="Helical" evidence="2">
    <location>
        <begin position="960"/>
        <end position="980"/>
    </location>
</feature>
<feature type="region of interest" description="Disordered" evidence="1">
    <location>
        <begin position="385"/>
        <end position="404"/>
    </location>
</feature>
<accession>A0A286UPN3</accession>
<dbReference type="STRING" id="2282107.A0A286UPN3"/>
<feature type="transmembrane region" description="Helical" evidence="2">
    <location>
        <begin position="869"/>
        <end position="887"/>
    </location>
</feature>
<proteinExistence type="predicted"/>
<reference evidence="3 4" key="1">
    <citation type="journal article" date="2017" name="Mol. Ecol.">
        <title>Comparative and population genomic landscape of Phellinus noxius: A hypervariable fungus causing root rot in trees.</title>
        <authorList>
            <person name="Chung C.L."/>
            <person name="Lee T.J."/>
            <person name="Akiba M."/>
            <person name="Lee H.H."/>
            <person name="Kuo T.H."/>
            <person name="Liu D."/>
            <person name="Ke H.M."/>
            <person name="Yokoi T."/>
            <person name="Roa M.B."/>
            <person name="Lu M.J."/>
            <person name="Chang Y.Y."/>
            <person name="Ann P.J."/>
            <person name="Tsai J.N."/>
            <person name="Chen C.Y."/>
            <person name="Tzean S.S."/>
            <person name="Ota Y."/>
            <person name="Hattori T."/>
            <person name="Sahashi N."/>
            <person name="Liou R.F."/>
            <person name="Kikuchi T."/>
            <person name="Tsai I.J."/>
        </authorList>
    </citation>
    <scope>NUCLEOTIDE SEQUENCE [LARGE SCALE GENOMIC DNA]</scope>
    <source>
        <strain evidence="3 4">FFPRI411160</strain>
    </source>
</reference>
<dbReference type="AlphaFoldDB" id="A0A286UPN3"/>
<dbReference type="EMBL" id="NBII01000003">
    <property type="protein sequence ID" value="PAV21474.1"/>
    <property type="molecule type" value="Genomic_DNA"/>
</dbReference>
<feature type="compositionally biased region" description="Low complexity" evidence="1">
    <location>
        <begin position="190"/>
        <end position="201"/>
    </location>
</feature>
<evidence type="ECO:0000256" key="1">
    <source>
        <dbReference type="SAM" id="MobiDB-lite"/>
    </source>
</evidence>
<feature type="compositionally biased region" description="Polar residues" evidence="1">
    <location>
        <begin position="1"/>
        <end position="12"/>
    </location>
</feature>
<feature type="region of interest" description="Disordered" evidence="1">
    <location>
        <begin position="420"/>
        <end position="444"/>
    </location>
</feature>
<keyword evidence="2" id="KW-1133">Transmembrane helix</keyword>
<sequence length="982" mass="107852">MSSPASTPGSTPRKSRLKSFGNVVRRNSSFLMPSRSSSPATRVKGEETADAGVGSPKQPATPPVKSPSRTPSIGSVRSIRSIVKKRTSFDNSDKKDKESPKKGLRKSSEQQKTESQPTPAPTPAPAPAPAPVPVAEPAPPPAPAVEPTPDPAPEPTPEPALESASVPAPVSVPTPDPEPEPEHSAEQPITTTTVEATPEAPSITPEPAKPEEKPIEPAPEPELPIVEVSQEVVQEVPAQEEQPSEVVQSQIVEGPIHEPPASNAPSFISKDTSVESEEHIPYHEHVQIPLSVSPESMSNSNSVENLSQHDHHSIHEQSLVVPGHVMTLSIDISQEHIPTELSPIPEDERSAIEERAFNQSFANWAINSTPQVSSGLRAPPIVAPSLSADNKSNSSEVATPRALSPPVEVAPVKVTPEVRVEEKGKGKDSRHPTFVLPTDLPQEGYFSDTAPDPITHASTIEHYTEDPFRDPDPVNAYTSMPAPEVENPEDQSQPATVELPVPEVYTLPPLKEVSARNLHHVPSDHTLAAQSSRTSSEHRGVETDETVPLLSRSKQPSGSPWVPNYQTNTWITHTLPDSTRYFYNPGRRIVTDINVQNSRKLAALNAYMEKKLSGDTALPAESWEIWIHDEAVHRDDFIPVRCWVDHDSRALGHWPPPSVNPDGSLGPVAEDKLDLEYKYWAFMESHPAHMPLPFNAYADALDALTWSYTEQLLKSKRRVPPPFTQKESQELITVLRSTHDHDSNVQATVQTRIVARILRRIAQWKQHFFRPEKPLPRGTPEPSKVEENKPFWRYIYDWIIVWLCLGLPYILANRDDYSRYDEERGGLMRNTGPAFPSEAFLIVAGIIMAASLIFLALPGLDNVMRTAGFIAIIGSAASLGSSVILIIRNQWQVQRLVQGGEGFVVRMRAYEGHGILRSLPIVFIIYAILSLVTGVVIYASRGSTVIDPTPWTKFAAFTRWTTIGVAGFCGGVLIASMFFIRH</sequence>
<feature type="transmembrane region" description="Helical" evidence="2">
    <location>
        <begin position="791"/>
        <end position="812"/>
    </location>
</feature>
<keyword evidence="4" id="KW-1185">Reference proteome</keyword>
<evidence type="ECO:0000313" key="4">
    <source>
        <dbReference type="Proteomes" id="UP000217199"/>
    </source>
</evidence>
<feature type="compositionally biased region" description="Basic and acidic residues" evidence="1">
    <location>
        <begin position="87"/>
        <end position="112"/>
    </location>
</feature>
<dbReference type="InParanoid" id="A0A286UPN3"/>
<dbReference type="Proteomes" id="UP000217199">
    <property type="component" value="Unassembled WGS sequence"/>
</dbReference>